<dbReference type="Gene3D" id="1.10.260.40">
    <property type="entry name" value="lambda repressor-like DNA-binding domains"/>
    <property type="match status" value="1"/>
</dbReference>
<evidence type="ECO:0000313" key="2">
    <source>
        <dbReference type="Proteomes" id="UP000789396"/>
    </source>
</evidence>
<name>A0A9N9D9G8_9GLOM</name>
<dbReference type="GO" id="GO:0003677">
    <property type="term" value="F:DNA binding"/>
    <property type="evidence" value="ECO:0007669"/>
    <property type="project" value="InterPro"/>
</dbReference>
<dbReference type="Proteomes" id="UP000789396">
    <property type="component" value="Unassembled WGS sequence"/>
</dbReference>
<evidence type="ECO:0000313" key="1">
    <source>
        <dbReference type="EMBL" id="CAG8628118.1"/>
    </source>
</evidence>
<gene>
    <name evidence="1" type="ORF">RFULGI_LOCUS7616</name>
</gene>
<dbReference type="InterPro" id="IPR010982">
    <property type="entry name" value="Lambda_DNA-bd_dom_sf"/>
</dbReference>
<reference evidence="1" key="1">
    <citation type="submission" date="2021-06" db="EMBL/GenBank/DDBJ databases">
        <authorList>
            <person name="Kallberg Y."/>
            <person name="Tangrot J."/>
            <person name="Rosling A."/>
        </authorList>
    </citation>
    <scope>NUCLEOTIDE SEQUENCE</scope>
    <source>
        <strain evidence="1">IN212</strain>
    </source>
</reference>
<dbReference type="AlphaFoldDB" id="A0A9N9D9G8"/>
<comment type="caution">
    <text evidence="1">The sequence shown here is derived from an EMBL/GenBank/DDBJ whole genome shotgun (WGS) entry which is preliminary data.</text>
</comment>
<sequence length="205" mass="24159">MLTKEIITYTICYLSKSIVVNDRSIKQVNISSHCDKHDKEGITKEKIMNLVELLDKEEFEVVGEDGKKEEKLFRQVESDNVLGSVILSKEATTLEKIKYELCQNIVRYKRIKKMTLDKVANILRLDELTTNKLLHYHIEAFALDSLISYVEKLNLPLRVKITSEEKRQNEKDIEKFTERFRKELLETKTELLLTQNKLRKLQEKN</sequence>
<dbReference type="OrthoDB" id="2432795at2759"/>
<accession>A0A9N9D9G8</accession>
<organism evidence="1 2">
    <name type="scientific">Racocetra fulgida</name>
    <dbReference type="NCBI Taxonomy" id="60492"/>
    <lineage>
        <taxon>Eukaryota</taxon>
        <taxon>Fungi</taxon>
        <taxon>Fungi incertae sedis</taxon>
        <taxon>Mucoromycota</taxon>
        <taxon>Glomeromycotina</taxon>
        <taxon>Glomeromycetes</taxon>
        <taxon>Diversisporales</taxon>
        <taxon>Gigasporaceae</taxon>
        <taxon>Racocetra</taxon>
    </lineage>
</organism>
<protein>
    <submittedName>
        <fullName evidence="1">17514_t:CDS:1</fullName>
    </submittedName>
</protein>
<keyword evidence="2" id="KW-1185">Reference proteome</keyword>
<proteinExistence type="predicted"/>
<dbReference type="EMBL" id="CAJVPZ010011257">
    <property type="protein sequence ID" value="CAG8628118.1"/>
    <property type="molecule type" value="Genomic_DNA"/>
</dbReference>